<feature type="compositionally biased region" description="Low complexity" evidence="1">
    <location>
        <begin position="1"/>
        <end position="13"/>
    </location>
</feature>
<evidence type="ECO:0000313" key="2">
    <source>
        <dbReference type="EMBL" id="MEI5993654.1"/>
    </source>
</evidence>
<gene>
    <name evidence="2" type="ORF">A5880_001201</name>
</gene>
<evidence type="ECO:0000256" key="1">
    <source>
        <dbReference type="SAM" id="MobiDB-lite"/>
    </source>
</evidence>
<evidence type="ECO:0000313" key="3">
    <source>
        <dbReference type="Proteomes" id="UP000195139"/>
    </source>
</evidence>
<dbReference type="EMBL" id="NGLE02000001">
    <property type="protein sequence ID" value="MEI5993654.1"/>
    <property type="molecule type" value="Genomic_DNA"/>
</dbReference>
<keyword evidence="3" id="KW-1185">Reference proteome</keyword>
<feature type="region of interest" description="Disordered" evidence="1">
    <location>
        <begin position="1"/>
        <end position="30"/>
    </location>
</feature>
<reference evidence="2" key="1">
    <citation type="submission" date="2018-07" db="EMBL/GenBank/DDBJ databases">
        <title>The Genome Sequence of Enterococcus sp. DIV0659b.</title>
        <authorList>
            <consortium name="The Broad Institute Genomics Platform"/>
            <consortium name="The Broad Institute Genomic Center for Infectious Diseases"/>
            <person name="Earl A."/>
            <person name="Manson A."/>
            <person name="Schwartman J."/>
            <person name="Gilmore M."/>
            <person name="Abouelleil A."/>
            <person name="Cao P."/>
            <person name="Chapman S."/>
            <person name="Cusick C."/>
            <person name="Shea T."/>
            <person name="Young S."/>
            <person name="Neafsey D."/>
            <person name="Nusbaum C."/>
            <person name="Birren B."/>
        </authorList>
    </citation>
    <scope>NUCLEOTIDE SEQUENCE [LARGE SCALE GENOMIC DNA]</scope>
    <source>
        <strain evidence="2">4G2_DIV0659</strain>
    </source>
</reference>
<accession>A0ABU8IDT8</accession>
<dbReference type="Proteomes" id="UP000195139">
    <property type="component" value="Unassembled WGS sequence"/>
</dbReference>
<protein>
    <submittedName>
        <fullName evidence="2">Uncharacterized protein</fullName>
    </submittedName>
</protein>
<name>A0ABU8IDT8_9ENTE</name>
<proteinExistence type="predicted"/>
<sequence>MTTNSKSTSNTLTPDSKLTKKIFGPCFSDH</sequence>
<organism evidence="2 3">
    <name type="scientific">Candidatus Enterococcus mansonii</name>
    <dbReference type="NCBI Taxonomy" id="1834181"/>
    <lineage>
        <taxon>Bacteria</taxon>
        <taxon>Bacillati</taxon>
        <taxon>Bacillota</taxon>
        <taxon>Bacilli</taxon>
        <taxon>Lactobacillales</taxon>
        <taxon>Enterococcaceae</taxon>
        <taxon>Enterococcus</taxon>
    </lineage>
</organism>
<comment type="caution">
    <text evidence="2">The sequence shown here is derived from an EMBL/GenBank/DDBJ whole genome shotgun (WGS) entry which is preliminary data.</text>
</comment>